<accession>A0A162GBX4</accession>
<comment type="similarity">
    <text evidence="1">Belongs to the short-chain dehydrogenases/reductases (SDR) family.</text>
</comment>
<organism evidence="2 3">
    <name type="scientific">Bdellovibrio bacteriovorus</name>
    <dbReference type="NCBI Taxonomy" id="959"/>
    <lineage>
        <taxon>Bacteria</taxon>
        <taxon>Pseudomonadati</taxon>
        <taxon>Bdellovibrionota</taxon>
        <taxon>Bdellovibrionia</taxon>
        <taxon>Bdellovibrionales</taxon>
        <taxon>Pseudobdellovibrionaceae</taxon>
        <taxon>Bdellovibrio</taxon>
    </lineage>
</organism>
<dbReference type="PANTHER" id="PTHR42879:SF6">
    <property type="entry name" value="NADPH-DEPENDENT REDUCTASE BACG"/>
    <property type="match status" value="1"/>
</dbReference>
<dbReference type="Pfam" id="PF13561">
    <property type="entry name" value="adh_short_C2"/>
    <property type="match status" value="1"/>
</dbReference>
<evidence type="ECO:0000313" key="3">
    <source>
        <dbReference type="Proteomes" id="UP000075799"/>
    </source>
</evidence>
<dbReference type="InterPro" id="IPR036291">
    <property type="entry name" value="NAD(P)-bd_dom_sf"/>
</dbReference>
<evidence type="ECO:0000256" key="1">
    <source>
        <dbReference type="ARBA" id="ARBA00006484"/>
    </source>
</evidence>
<evidence type="ECO:0000313" key="2">
    <source>
        <dbReference type="EMBL" id="KYG67765.1"/>
    </source>
</evidence>
<proteinExistence type="inferred from homology"/>
<name>A0A162GBX4_BDEBC</name>
<sequence length="258" mass="27411">MNSWSLEGKTALVCGASGGIGKATALLFAERGAKVIALARTEEKLKTLMNELSGSGHKYFTVDLGETESLKKLLPSLQKESIQILINNSGGPKGGPLHAASIEEFEAPFKSHLHAAHLLVQTLLPSMKQSRYGRILNVISTSVKNPLPNLGVSNTVRGAMASWSKTLAGELAPFGITVNNVLPGYILTDRLTSLMDSSAKSSQTTLDQIEENWKKSVPMGRIGEPQEMAEAIAFLASPAASYITGINLPVDGGRTPSL</sequence>
<gene>
    <name evidence="2" type="ORF">AZI87_00315</name>
</gene>
<reference evidence="2 3" key="1">
    <citation type="submission" date="2016-03" db="EMBL/GenBank/DDBJ databases">
        <authorList>
            <person name="Ploux O."/>
        </authorList>
    </citation>
    <scope>NUCLEOTIDE SEQUENCE [LARGE SCALE GENOMIC DNA]</scope>
    <source>
        <strain evidence="2 3">EC13</strain>
    </source>
</reference>
<dbReference type="InterPro" id="IPR050259">
    <property type="entry name" value="SDR"/>
</dbReference>
<protein>
    <submittedName>
        <fullName evidence="2">Short-chain dehydrogenase</fullName>
    </submittedName>
</protein>
<dbReference type="RefSeq" id="WP_063204470.1">
    <property type="nucleotide sequence ID" value="NZ_LUKD01000001.1"/>
</dbReference>
<dbReference type="FunFam" id="3.40.50.720:FF:000084">
    <property type="entry name" value="Short-chain dehydrogenase reductase"/>
    <property type="match status" value="1"/>
</dbReference>
<comment type="caution">
    <text evidence="2">The sequence shown here is derived from an EMBL/GenBank/DDBJ whole genome shotgun (WGS) entry which is preliminary data.</text>
</comment>
<dbReference type="PANTHER" id="PTHR42879">
    <property type="entry name" value="3-OXOACYL-(ACYL-CARRIER-PROTEIN) REDUCTASE"/>
    <property type="match status" value="1"/>
</dbReference>
<dbReference type="Gene3D" id="3.40.50.720">
    <property type="entry name" value="NAD(P)-binding Rossmann-like Domain"/>
    <property type="match status" value="1"/>
</dbReference>
<dbReference type="OrthoDB" id="9793499at2"/>
<dbReference type="EMBL" id="LUKD01000001">
    <property type="protein sequence ID" value="KYG67765.1"/>
    <property type="molecule type" value="Genomic_DNA"/>
</dbReference>
<dbReference type="PRINTS" id="PR00081">
    <property type="entry name" value="GDHRDH"/>
</dbReference>
<dbReference type="SUPFAM" id="SSF51735">
    <property type="entry name" value="NAD(P)-binding Rossmann-fold domains"/>
    <property type="match status" value="1"/>
</dbReference>
<dbReference type="Proteomes" id="UP000075799">
    <property type="component" value="Unassembled WGS sequence"/>
</dbReference>
<dbReference type="InterPro" id="IPR002347">
    <property type="entry name" value="SDR_fam"/>
</dbReference>
<dbReference type="AlphaFoldDB" id="A0A162GBX4"/>